<dbReference type="EMBL" id="JADCNM010000003">
    <property type="protein sequence ID" value="KAG0490172.1"/>
    <property type="molecule type" value="Genomic_DNA"/>
</dbReference>
<name>A0A835RQL0_VANPL</name>
<protein>
    <submittedName>
        <fullName evidence="1">Uncharacterized protein</fullName>
    </submittedName>
</protein>
<dbReference type="OrthoDB" id="10584528at2759"/>
<reference evidence="1 2" key="1">
    <citation type="journal article" date="2020" name="Nat. Food">
        <title>A phased Vanilla planifolia genome enables genetic improvement of flavour and production.</title>
        <authorList>
            <person name="Hasing T."/>
            <person name="Tang H."/>
            <person name="Brym M."/>
            <person name="Khazi F."/>
            <person name="Huang T."/>
            <person name="Chambers A.H."/>
        </authorList>
    </citation>
    <scope>NUCLEOTIDE SEQUENCE [LARGE SCALE GENOMIC DNA]</scope>
    <source>
        <tissue evidence="1">Leaf</tissue>
    </source>
</reference>
<evidence type="ECO:0000313" key="2">
    <source>
        <dbReference type="Proteomes" id="UP000639772"/>
    </source>
</evidence>
<accession>A0A835RQL0</accession>
<dbReference type="Proteomes" id="UP000639772">
    <property type="component" value="Chromosome 3"/>
</dbReference>
<comment type="caution">
    <text evidence="1">The sequence shown here is derived from an EMBL/GenBank/DDBJ whole genome shotgun (WGS) entry which is preliminary data.</text>
</comment>
<evidence type="ECO:0000313" key="1">
    <source>
        <dbReference type="EMBL" id="KAG0490172.1"/>
    </source>
</evidence>
<gene>
    <name evidence="1" type="ORF">HPP92_007035</name>
</gene>
<organism evidence="1 2">
    <name type="scientific">Vanilla planifolia</name>
    <name type="common">Vanilla</name>
    <dbReference type="NCBI Taxonomy" id="51239"/>
    <lineage>
        <taxon>Eukaryota</taxon>
        <taxon>Viridiplantae</taxon>
        <taxon>Streptophyta</taxon>
        <taxon>Embryophyta</taxon>
        <taxon>Tracheophyta</taxon>
        <taxon>Spermatophyta</taxon>
        <taxon>Magnoliopsida</taxon>
        <taxon>Liliopsida</taxon>
        <taxon>Asparagales</taxon>
        <taxon>Orchidaceae</taxon>
        <taxon>Vanilloideae</taxon>
        <taxon>Vanilleae</taxon>
        <taxon>Vanilla</taxon>
    </lineage>
</organism>
<proteinExistence type="predicted"/>
<sequence length="182" mass="20910">MKLRIRSERRRVVRKFSEKGEGVASGEAETEFGQRVFLLRTPPEGRMPKVARRSSTRVFVPKATVAKKSENVKFSARVLRSGKRFDQFEPLEKEEDGDSGGLADIRWLKREGKKEMSPSVPELDGNEMDSLQAQRKGKMYNIVYSRKRPRSPSIGWIGLDSYPPSIEKESIDRRFGIVFFKI</sequence>
<dbReference type="AlphaFoldDB" id="A0A835RQL0"/>